<reference evidence="2" key="1">
    <citation type="submission" date="2015-11" db="EMBL/GenBank/DDBJ databases">
        <title>Genomic diversity of Staphylococcus saprophyticus strains from urinary tract infections, animal surfaces, and fermented foods.</title>
        <authorList>
            <person name="Wolfe B.E."/>
        </authorList>
    </citation>
    <scope>NUCLEOTIDE SEQUENCE [LARGE SCALE GENOMIC DNA]</scope>
    <source>
        <strain evidence="2">738_7</strain>
    </source>
</reference>
<dbReference type="EMBL" id="LNPX01000004">
    <property type="protein sequence ID" value="OEK58980.1"/>
    <property type="molecule type" value="Genomic_DNA"/>
</dbReference>
<proteinExistence type="predicted"/>
<organism evidence="1 2">
    <name type="scientific">Staphylococcus equorum</name>
    <dbReference type="NCBI Taxonomy" id="246432"/>
    <lineage>
        <taxon>Bacteria</taxon>
        <taxon>Bacillati</taxon>
        <taxon>Bacillota</taxon>
        <taxon>Bacilli</taxon>
        <taxon>Bacillales</taxon>
        <taxon>Staphylococcaceae</taxon>
        <taxon>Staphylococcus</taxon>
    </lineage>
</organism>
<gene>
    <name evidence="1" type="ORF">ASS94_01245</name>
</gene>
<evidence type="ECO:0000313" key="2">
    <source>
        <dbReference type="Proteomes" id="UP000095464"/>
    </source>
</evidence>
<accession>A0AAP7IFG8</accession>
<sequence>MAKRPRQIKVKGNMYLRLYDDKGNLSEDVNISFMSQADVEESIKELEAVDLMEVIEHKGVKYFRMLEPKSKGVPFNVLNN</sequence>
<dbReference type="AlphaFoldDB" id="A0AAP7IFG8"/>
<name>A0AAP7IFG8_9STAP</name>
<comment type="caution">
    <text evidence="1">The sequence shown here is derived from an EMBL/GenBank/DDBJ whole genome shotgun (WGS) entry which is preliminary data.</text>
</comment>
<dbReference type="RefSeq" id="WP_069854381.1">
    <property type="nucleotide sequence ID" value="NZ_LNPX01000004.1"/>
</dbReference>
<dbReference type="Proteomes" id="UP000095464">
    <property type="component" value="Unassembled WGS sequence"/>
</dbReference>
<protein>
    <submittedName>
        <fullName evidence="1">Uncharacterized protein</fullName>
    </submittedName>
</protein>
<evidence type="ECO:0000313" key="1">
    <source>
        <dbReference type="EMBL" id="OEK58980.1"/>
    </source>
</evidence>